<comment type="similarity">
    <text evidence="3">Belongs to the Ycf2 family.</text>
</comment>
<dbReference type="GO" id="GO:0005524">
    <property type="term" value="F:ATP binding"/>
    <property type="evidence" value="ECO:0007669"/>
    <property type="project" value="UniProtKB-KW"/>
</dbReference>
<evidence type="ECO:0000313" key="8">
    <source>
        <dbReference type="Proteomes" id="UP000032304"/>
    </source>
</evidence>
<dbReference type="STRING" id="29730.A0A0D2QF39"/>
<evidence type="ECO:0000313" key="7">
    <source>
        <dbReference type="EMBL" id="KJB15511.1"/>
    </source>
</evidence>
<keyword evidence="4" id="KW-0934">Plastid</keyword>
<dbReference type="AlphaFoldDB" id="A0A0D2QF39"/>
<dbReference type="EMBL" id="CM001741">
    <property type="protein sequence ID" value="KJB15511.1"/>
    <property type="molecule type" value="Genomic_DNA"/>
</dbReference>
<protein>
    <submittedName>
        <fullName evidence="7">Uncharacterized protein</fullName>
    </submittedName>
</protein>
<organism evidence="7 8">
    <name type="scientific">Gossypium raimondii</name>
    <name type="common">Peruvian cotton</name>
    <name type="synonym">Gossypium klotzschianum subsp. raimondii</name>
    <dbReference type="NCBI Taxonomy" id="29730"/>
    <lineage>
        <taxon>Eukaryota</taxon>
        <taxon>Viridiplantae</taxon>
        <taxon>Streptophyta</taxon>
        <taxon>Embryophyta</taxon>
        <taxon>Tracheophyta</taxon>
        <taxon>Spermatophyta</taxon>
        <taxon>Magnoliopsida</taxon>
        <taxon>eudicotyledons</taxon>
        <taxon>Gunneridae</taxon>
        <taxon>Pentapetalae</taxon>
        <taxon>rosids</taxon>
        <taxon>malvids</taxon>
        <taxon>Malvales</taxon>
        <taxon>Malvaceae</taxon>
        <taxon>Malvoideae</taxon>
        <taxon>Gossypium</taxon>
    </lineage>
</organism>
<name>A0A0D2QF39_GOSRA</name>
<comment type="function">
    <text evidence="1">Probable ATPase of unknown function. Its presence in a non-photosynthetic plant (Epifagus virginiana) and experiments in tobacco indicate that it has an essential function which is probably not related to photosynthesis.</text>
</comment>
<comment type="subcellular location">
    <subcellularLocation>
        <location evidence="2">Plastid</location>
    </subcellularLocation>
</comment>
<accession>A0A0D2QF39</accession>
<evidence type="ECO:0000256" key="5">
    <source>
        <dbReference type="ARBA" id="ARBA00022741"/>
    </source>
</evidence>
<evidence type="ECO:0000256" key="3">
    <source>
        <dbReference type="ARBA" id="ARBA00009361"/>
    </source>
</evidence>
<evidence type="ECO:0000256" key="6">
    <source>
        <dbReference type="ARBA" id="ARBA00022840"/>
    </source>
</evidence>
<keyword evidence="8" id="KW-1185">Reference proteome</keyword>
<keyword evidence="5" id="KW-0547">Nucleotide-binding</keyword>
<evidence type="ECO:0000256" key="4">
    <source>
        <dbReference type="ARBA" id="ARBA00022640"/>
    </source>
</evidence>
<evidence type="ECO:0000256" key="1">
    <source>
        <dbReference type="ARBA" id="ARBA00002329"/>
    </source>
</evidence>
<dbReference type="Gramene" id="KJB15511">
    <property type="protein sequence ID" value="KJB15511"/>
    <property type="gene ID" value="B456_002G182400"/>
</dbReference>
<reference evidence="7 8" key="1">
    <citation type="journal article" date="2012" name="Nature">
        <title>Repeated polyploidization of Gossypium genomes and the evolution of spinnable cotton fibres.</title>
        <authorList>
            <person name="Paterson A.H."/>
            <person name="Wendel J.F."/>
            <person name="Gundlach H."/>
            <person name="Guo H."/>
            <person name="Jenkins J."/>
            <person name="Jin D."/>
            <person name="Llewellyn D."/>
            <person name="Showmaker K.C."/>
            <person name="Shu S."/>
            <person name="Udall J."/>
            <person name="Yoo M.J."/>
            <person name="Byers R."/>
            <person name="Chen W."/>
            <person name="Doron-Faigenboim A."/>
            <person name="Duke M.V."/>
            <person name="Gong L."/>
            <person name="Grimwood J."/>
            <person name="Grover C."/>
            <person name="Grupp K."/>
            <person name="Hu G."/>
            <person name="Lee T.H."/>
            <person name="Li J."/>
            <person name="Lin L."/>
            <person name="Liu T."/>
            <person name="Marler B.S."/>
            <person name="Page J.T."/>
            <person name="Roberts A.W."/>
            <person name="Romanel E."/>
            <person name="Sanders W.S."/>
            <person name="Szadkowski E."/>
            <person name="Tan X."/>
            <person name="Tang H."/>
            <person name="Xu C."/>
            <person name="Wang J."/>
            <person name="Wang Z."/>
            <person name="Zhang D."/>
            <person name="Zhang L."/>
            <person name="Ashrafi H."/>
            <person name="Bedon F."/>
            <person name="Bowers J.E."/>
            <person name="Brubaker C.L."/>
            <person name="Chee P.W."/>
            <person name="Das S."/>
            <person name="Gingle A.R."/>
            <person name="Haigler C.H."/>
            <person name="Harker D."/>
            <person name="Hoffmann L.V."/>
            <person name="Hovav R."/>
            <person name="Jones D.C."/>
            <person name="Lemke C."/>
            <person name="Mansoor S."/>
            <person name="ur Rahman M."/>
            <person name="Rainville L.N."/>
            <person name="Rambani A."/>
            <person name="Reddy U.K."/>
            <person name="Rong J.K."/>
            <person name="Saranga Y."/>
            <person name="Scheffler B.E."/>
            <person name="Scheffler J.A."/>
            <person name="Stelly D.M."/>
            <person name="Triplett B.A."/>
            <person name="Van Deynze A."/>
            <person name="Vaslin M.F."/>
            <person name="Waghmare V.N."/>
            <person name="Walford S.A."/>
            <person name="Wright R.J."/>
            <person name="Zaki E.A."/>
            <person name="Zhang T."/>
            <person name="Dennis E.S."/>
            <person name="Mayer K.F."/>
            <person name="Peterson D.G."/>
            <person name="Rokhsar D.S."/>
            <person name="Wang X."/>
            <person name="Schmutz J."/>
        </authorList>
    </citation>
    <scope>NUCLEOTIDE SEQUENCE [LARGE SCALE GENOMIC DNA]</scope>
</reference>
<proteinExistence type="inferred from homology"/>
<evidence type="ECO:0000256" key="2">
    <source>
        <dbReference type="ARBA" id="ARBA00004474"/>
    </source>
</evidence>
<dbReference type="eggNOG" id="ENOG502QRDV">
    <property type="taxonomic scope" value="Eukaryota"/>
</dbReference>
<dbReference type="PANTHER" id="PTHR33078:SF100">
    <property type="entry name" value="PROTEIN YCF2"/>
    <property type="match status" value="1"/>
</dbReference>
<gene>
    <name evidence="7" type="ORF">B456_002G182400</name>
</gene>
<dbReference type="PANTHER" id="PTHR33078">
    <property type="entry name" value="PROTEIN YCF2-RELATED"/>
    <property type="match status" value="1"/>
</dbReference>
<dbReference type="Proteomes" id="UP000032304">
    <property type="component" value="Chromosome 2"/>
</dbReference>
<sequence length="115" mass="13700">MQNGSRSIIDKRNIYEKYKSEFEEDEGEGVLDPQQIEEDLFNHIVWAPKIWCHWGFLFDCIERPNELGFPYWAKSFRGKRIICDEKNELQENDSTFLHGGTMHYQAQDRSSKEHS</sequence>
<keyword evidence="6" id="KW-0067">ATP-binding</keyword>
<dbReference type="GO" id="GO:0009536">
    <property type="term" value="C:plastid"/>
    <property type="evidence" value="ECO:0007669"/>
    <property type="project" value="UniProtKB-SubCell"/>
</dbReference>